<accession>A0A2Z2M3S7</accession>
<keyword evidence="1" id="KW-0812">Transmembrane</keyword>
<sequence>MSKVREWIAEVTIKEAIRGIMYFIFAAVVPAAVAVLYHNETLNYMMITLISVIFIILVFWLIRKENQRRRGGIYFPCFPMDEESLNHIKNIKEFGVIWPIYINPIEYLDPDITLGIRTPHLYIGRPKCPECGAELEEKKRRLGKRYLWSCPNPQCSFKKDSEISMCVAKKKVEKIHLKRLPIG</sequence>
<name>A0A2Z2M3S7_THEGO</name>
<evidence type="ECO:0000256" key="1">
    <source>
        <dbReference type="SAM" id="Phobius"/>
    </source>
</evidence>
<proteinExistence type="predicted"/>
<dbReference type="AlphaFoldDB" id="A0A2Z2M3S7"/>
<keyword evidence="1" id="KW-1133">Transmembrane helix</keyword>
<feature type="transmembrane region" description="Helical" evidence="1">
    <location>
        <begin position="44"/>
        <end position="62"/>
    </location>
</feature>
<reference evidence="2 3" key="1">
    <citation type="submission" date="2016-03" db="EMBL/GenBank/DDBJ databases">
        <title>Complete genome sequence of Thermococcus gorgonarius.</title>
        <authorList>
            <person name="Oger P.M."/>
        </authorList>
    </citation>
    <scope>NUCLEOTIDE SEQUENCE [LARGE SCALE GENOMIC DNA]</scope>
    <source>
        <strain evidence="2 3">W-12</strain>
    </source>
</reference>
<gene>
    <name evidence="2" type="ORF">A3K92_02220</name>
</gene>
<dbReference type="Proteomes" id="UP000250134">
    <property type="component" value="Chromosome"/>
</dbReference>
<dbReference type="EMBL" id="CP014855">
    <property type="protein sequence ID" value="ASJ00380.1"/>
    <property type="molecule type" value="Genomic_DNA"/>
</dbReference>
<evidence type="ECO:0000313" key="2">
    <source>
        <dbReference type="EMBL" id="ASJ00380.1"/>
    </source>
</evidence>
<organism evidence="2 3">
    <name type="scientific">Thermococcus gorgonarius</name>
    <dbReference type="NCBI Taxonomy" id="71997"/>
    <lineage>
        <taxon>Archaea</taxon>
        <taxon>Methanobacteriati</taxon>
        <taxon>Methanobacteriota</taxon>
        <taxon>Thermococci</taxon>
        <taxon>Thermococcales</taxon>
        <taxon>Thermococcaceae</taxon>
        <taxon>Thermococcus</taxon>
    </lineage>
</organism>
<dbReference type="KEGG" id="tgg:A3K92_02220"/>
<protein>
    <submittedName>
        <fullName evidence="2">Uncharacterized protein</fullName>
    </submittedName>
</protein>
<feature type="transmembrane region" description="Helical" evidence="1">
    <location>
        <begin position="20"/>
        <end position="38"/>
    </location>
</feature>
<evidence type="ECO:0000313" key="3">
    <source>
        <dbReference type="Proteomes" id="UP000250134"/>
    </source>
</evidence>
<keyword evidence="3" id="KW-1185">Reference proteome</keyword>
<keyword evidence="1" id="KW-0472">Membrane</keyword>